<comment type="similarity">
    <text evidence="1">Belongs to the short-chain dehydrogenases/reductases (SDR) family.</text>
</comment>
<organism evidence="3 4">
    <name type="scientific">Rhodococcus rhodochrous</name>
    <dbReference type="NCBI Taxonomy" id="1829"/>
    <lineage>
        <taxon>Bacteria</taxon>
        <taxon>Bacillati</taxon>
        <taxon>Actinomycetota</taxon>
        <taxon>Actinomycetes</taxon>
        <taxon>Mycobacteriales</taxon>
        <taxon>Nocardiaceae</taxon>
        <taxon>Rhodococcus</taxon>
    </lineage>
</organism>
<evidence type="ECO:0000256" key="1">
    <source>
        <dbReference type="ARBA" id="ARBA00006484"/>
    </source>
</evidence>
<dbReference type="InterPro" id="IPR036291">
    <property type="entry name" value="NAD(P)-bd_dom_sf"/>
</dbReference>
<proteinExistence type="inferred from homology"/>
<evidence type="ECO:0000313" key="4">
    <source>
        <dbReference type="Proteomes" id="UP001198630"/>
    </source>
</evidence>
<dbReference type="SUPFAM" id="SSF51735">
    <property type="entry name" value="NAD(P)-binding Rossmann-fold domains"/>
    <property type="match status" value="1"/>
</dbReference>
<protein>
    <submittedName>
        <fullName evidence="3">SDR family oxidoreductase</fullName>
    </submittedName>
</protein>
<name>A0AAW4XQB7_RHORH</name>
<reference evidence="3" key="1">
    <citation type="submission" date="2021-11" db="EMBL/GenBank/DDBJ databases">
        <title>Development of a sustainable strategy for remediation of hydrocarbon-contaminated territories based on the waste exchange concept.</title>
        <authorList>
            <person name="Elkin A."/>
        </authorList>
    </citation>
    <scope>NUCLEOTIDE SEQUENCE</scope>
    <source>
        <strain evidence="3">IEGM 757</strain>
    </source>
</reference>
<gene>
    <name evidence="3" type="ORF">LQ384_28830</name>
</gene>
<evidence type="ECO:0000313" key="3">
    <source>
        <dbReference type="EMBL" id="MCD2115079.1"/>
    </source>
</evidence>
<keyword evidence="2" id="KW-0560">Oxidoreductase</keyword>
<dbReference type="GO" id="GO:0016616">
    <property type="term" value="F:oxidoreductase activity, acting on the CH-OH group of donors, NAD or NADP as acceptor"/>
    <property type="evidence" value="ECO:0007669"/>
    <property type="project" value="TreeGrafter"/>
</dbReference>
<sequence>MRELENKIALVVGAGTDGDGVGLGRATAIIFAREGAHVVCADVSVESAERTAEMIRAEGHRADSCHVDVTDEQQVKAVIDTVVQTHGRLDVLHNNVGIATAGGVTDLAVDDWGKGLALNLTGAFFSMRHAIPHMVAAGGGSIVNISSAAAAGWSGVPYAAYYAGKAGLEHLSRTTAVEFASQGVRVNVVQPGLIKTPMVARSAGVADAYADGDIEAMWSKRNAQTPMGHMGEAWDVAHASLFLASERAKYISGAVLPVDGALTASFVSPS</sequence>
<dbReference type="Pfam" id="PF13561">
    <property type="entry name" value="adh_short_C2"/>
    <property type="match status" value="1"/>
</dbReference>
<dbReference type="GO" id="GO:0048038">
    <property type="term" value="F:quinone binding"/>
    <property type="evidence" value="ECO:0007669"/>
    <property type="project" value="TreeGrafter"/>
</dbReference>
<comment type="caution">
    <text evidence="3">The sequence shown here is derived from an EMBL/GenBank/DDBJ whole genome shotgun (WGS) entry which is preliminary data.</text>
</comment>
<dbReference type="GO" id="GO:0006633">
    <property type="term" value="P:fatty acid biosynthetic process"/>
    <property type="evidence" value="ECO:0007669"/>
    <property type="project" value="TreeGrafter"/>
</dbReference>
<dbReference type="PANTHER" id="PTHR42760:SF122">
    <property type="entry name" value="NAD(P)-BINDING PROTEIN"/>
    <property type="match status" value="1"/>
</dbReference>
<dbReference type="InterPro" id="IPR002347">
    <property type="entry name" value="SDR_fam"/>
</dbReference>
<dbReference type="FunFam" id="3.40.50.720:FF:000084">
    <property type="entry name" value="Short-chain dehydrogenase reductase"/>
    <property type="match status" value="1"/>
</dbReference>
<accession>A0AAW4XQB7</accession>
<dbReference type="PANTHER" id="PTHR42760">
    <property type="entry name" value="SHORT-CHAIN DEHYDROGENASES/REDUCTASES FAMILY MEMBER"/>
    <property type="match status" value="1"/>
</dbReference>
<dbReference type="AlphaFoldDB" id="A0AAW4XQB7"/>
<evidence type="ECO:0000256" key="2">
    <source>
        <dbReference type="ARBA" id="ARBA00023002"/>
    </source>
</evidence>
<dbReference type="Gene3D" id="3.40.50.720">
    <property type="entry name" value="NAD(P)-binding Rossmann-like Domain"/>
    <property type="match status" value="1"/>
</dbReference>
<dbReference type="RefSeq" id="WP_068157018.1">
    <property type="nucleotide sequence ID" value="NZ_JAJNCO010000047.1"/>
</dbReference>
<dbReference type="PRINTS" id="PR00081">
    <property type="entry name" value="GDHRDH"/>
</dbReference>
<dbReference type="CDD" id="cd05233">
    <property type="entry name" value="SDR_c"/>
    <property type="match status" value="1"/>
</dbReference>
<dbReference type="PRINTS" id="PR00080">
    <property type="entry name" value="SDRFAMILY"/>
</dbReference>
<dbReference type="EMBL" id="JAJNCO010000047">
    <property type="protein sequence ID" value="MCD2115079.1"/>
    <property type="molecule type" value="Genomic_DNA"/>
</dbReference>
<dbReference type="Proteomes" id="UP001198630">
    <property type="component" value="Unassembled WGS sequence"/>
</dbReference>